<evidence type="ECO:0000256" key="1">
    <source>
        <dbReference type="ARBA" id="ARBA00010886"/>
    </source>
</evidence>
<dbReference type="AlphaFoldDB" id="A0A252F5F6"/>
<evidence type="ECO:0000256" key="2">
    <source>
        <dbReference type="ARBA" id="ARBA00012513"/>
    </source>
</evidence>
<keyword evidence="10" id="KW-1185">Reference proteome</keyword>
<proteinExistence type="inferred from homology"/>
<dbReference type="RefSeq" id="WP_087018487.1">
    <property type="nucleotide sequence ID" value="NZ_NHOC01000004.1"/>
</dbReference>
<dbReference type="InterPro" id="IPR000719">
    <property type="entry name" value="Prot_kinase_dom"/>
</dbReference>
<dbReference type="Gene3D" id="3.80.10.10">
    <property type="entry name" value="Ribonuclease Inhibitor"/>
    <property type="match status" value="2"/>
</dbReference>
<evidence type="ECO:0000256" key="4">
    <source>
        <dbReference type="ARBA" id="ARBA00022741"/>
    </source>
</evidence>
<feature type="domain" description="Protein kinase" evidence="8">
    <location>
        <begin position="18"/>
        <end position="297"/>
    </location>
</feature>
<dbReference type="Pfam" id="PF00069">
    <property type="entry name" value="Pkinase"/>
    <property type="match status" value="1"/>
</dbReference>
<evidence type="ECO:0000313" key="9">
    <source>
        <dbReference type="EMBL" id="OUM21003.1"/>
    </source>
</evidence>
<accession>A0A252F5F6</accession>
<dbReference type="SUPFAM" id="SSF56112">
    <property type="entry name" value="Protein kinase-like (PK-like)"/>
    <property type="match status" value="1"/>
</dbReference>
<dbReference type="PROSITE" id="PS00107">
    <property type="entry name" value="PROTEIN_KINASE_ATP"/>
    <property type="match status" value="1"/>
</dbReference>
<dbReference type="GO" id="GO:0004674">
    <property type="term" value="F:protein serine/threonine kinase activity"/>
    <property type="evidence" value="ECO:0007669"/>
    <property type="project" value="UniProtKB-EC"/>
</dbReference>
<dbReference type="PANTHER" id="PTHR43671">
    <property type="entry name" value="SERINE/THREONINE-PROTEIN KINASE NEK"/>
    <property type="match status" value="1"/>
</dbReference>
<dbReference type="PROSITE" id="PS50011">
    <property type="entry name" value="PROTEIN_KINASE_DOM"/>
    <property type="match status" value="1"/>
</dbReference>
<keyword evidence="6 7" id="KW-0067">ATP-binding</keyword>
<comment type="caution">
    <text evidence="9">The sequence shown here is derived from an EMBL/GenBank/DDBJ whole genome shotgun (WGS) entry which is preliminary data.</text>
</comment>
<evidence type="ECO:0000256" key="7">
    <source>
        <dbReference type="PROSITE-ProRule" id="PRU10141"/>
    </source>
</evidence>
<dbReference type="InterPro" id="IPR026906">
    <property type="entry name" value="LRR_5"/>
</dbReference>
<dbReference type="SUPFAM" id="SSF52058">
    <property type="entry name" value="L domain-like"/>
    <property type="match status" value="1"/>
</dbReference>
<evidence type="ECO:0000256" key="6">
    <source>
        <dbReference type="ARBA" id="ARBA00022840"/>
    </source>
</evidence>
<dbReference type="Proteomes" id="UP000194903">
    <property type="component" value="Unassembled WGS sequence"/>
</dbReference>
<evidence type="ECO:0000259" key="8">
    <source>
        <dbReference type="PROSITE" id="PS50011"/>
    </source>
</evidence>
<dbReference type="OrthoDB" id="27389at2"/>
<sequence>MLGLEQRLHGYEPLFGSWHVCGEIGSGNFGRVYRVETRDLFGGVHTAALKVVEILPDRTLADTPERVRALAKKAYDSEVGTMDTLRGADHVVHMDDHAVMELYEDDRLVGCDLLIRMELLESLGTLLGRGEKKLYTAEEIRRLGMDLSRGLICCHSVSILHRDINPNNIFRSRFGSYKLGDFGIAKQLAGTVHAGTAIGTKKYAAPEVVAGEEYDARADIYSLGIVLYQLANGGYLPFFHRDMPPRDWDTAVARRLSGEEFPPPSQADAAFSRVILQACAFRPSDRFSSAQELYDALDAMGRPASVPESKPQTALDFWQRPQEPRFDLLGIFGLTATASPEMRYMAQQLTGYPVQRGAAQPTGVLTPRTAAHLPAWRIRMPWFPFNRLSVRGYSSIGDRAFRGRKDIIAVSCGKTVKSIGTEAFLRCGNLSEVECARGLVKILDGAFADCVRLSRFHLPDTVQELGERAFAGCTALGSLRVPEGVQVLGDRLCDGCTGLHQVTLPSGLRSVGHASFRGSGLKKLLLPDRCIRLGEAAFAGCRSLASVQLSLRLAVIPRECFSGCVSLRQFDLPFRLTEIRERAFFGCTALEQIVIPEGVRRIGRQAFAQCDSLTVLRVPDSVQHIGEEAFGAGGGLLRGRFGKLTVIAHSGSYAWQYCKQCGIRVREP</sequence>
<gene>
    <name evidence="9" type="ORF">CBW42_05325</name>
</gene>
<evidence type="ECO:0000256" key="3">
    <source>
        <dbReference type="ARBA" id="ARBA00022679"/>
    </source>
</evidence>
<dbReference type="InterPro" id="IPR032675">
    <property type="entry name" value="LRR_dom_sf"/>
</dbReference>
<feature type="binding site" evidence="7">
    <location>
        <position position="50"/>
    </location>
    <ligand>
        <name>ATP</name>
        <dbReference type="ChEBI" id="CHEBI:30616"/>
    </ligand>
</feature>
<dbReference type="EMBL" id="NHOC01000004">
    <property type="protein sequence ID" value="OUM21003.1"/>
    <property type="molecule type" value="Genomic_DNA"/>
</dbReference>
<keyword evidence="3" id="KW-0808">Transferase</keyword>
<name>A0A252F5F6_9FIRM</name>
<dbReference type="CDD" id="cd14014">
    <property type="entry name" value="STKc_PknB_like"/>
    <property type="match status" value="1"/>
</dbReference>
<protein>
    <recommendedName>
        <fullName evidence="2">non-specific serine/threonine protein kinase</fullName>
        <ecNumber evidence="2">2.7.11.1</ecNumber>
    </recommendedName>
</protein>
<comment type="similarity">
    <text evidence="1">Belongs to the protein kinase superfamily. NEK Ser/Thr protein kinase family. NIMA subfamily.</text>
</comment>
<dbReference type="Pfam" id="PF13306">
    <property type="entry name" value="LRR_5"/>
    <property type="match status" value="1"/>
</dbReference>
<keyword evidence="5" id="KW-0418">Kinase</keyword>
<dbReference type="GO" id="GO:0005524">
    <property type="term" value="F:ATP binding"/>
    <property type="evidence" value="ECO:0007669"/>
    <property type="project" value="UniProtKB-UniRule"/>
</dbReference>
<keyword evidence="4 7" id="KW-0547">Nucleotide-binding</keyword>
<dbReference type="InterPro" id="IPR011009">
    <property type="entry name" value="Kinase-like_dom_sf"/>
</dbReference>
<dbReference type="InterPro" id="IPR050660">
    <property type="entry name" value="NEK_Ser/Thr_kinase"/>
</dbReference>
<organism evidence="9 10">
    <name type="scientific">Butyricicoccus porcorum</name>
    <dbReference type="NCBI Taxonomy" id="1945634"/>
    <lineage>
        <taxon>Bacteria</taxon>
        <taxon>Bacillati</taxon>
        <taxon>Bacillota</taxon>
        <taxon>Clostridia</taxon>
        <taxon>Eubacteriales</taxon>
        <taxon>Butyricicoccaceae</taxon>
        <taxon>Butyricicoccus</taxon>
    </lineage>
</organism>
<evidence type="ECO:0000256" key="5">
    <source>
        <dbReference type="ARBA" id="ARBA00022777"/>
    </source>
</evidence>
<dbReference type="PANTHER" id="PTHR43671:SF13">
    <property type="entry name" value="SERINE_THREONINE-PROTEIN KINASE NEK2"/>
    <property type="match status" value="1"/>
</dbReference>
<dbReference type="InterPro" id="IPR017441">
    <property type="entry name" value="Protein_kinase_ATP_BS"/>
</dbReference>
<dbReference type="EC" id="2.7.11.1" evidence="2"/>
<dbReference type="Gene3D" id="1.10.510.10">
    <property type="entry name" value="Transferase(Phosphotransferase) domain 1"/>
    <property type="match status" value="1"/>
</dbReference>
<evidence type="ECO:0000313" key="10">
    <source>
        <dbReference type="Proteomes" id="UP000194903"/>
    </source>
</evidence>
<reference evidence="9 10" key="1">
    <citation type="submission" date="2017-05" db="EMBL/GenBank/DDBJ databases">
        <title>Butyricicoccus porcorum sp. nov. a butyrate-producing bacterium from the swine intestinal tract.</title>
        <authorList>
            <person name="Trachsel J."/>
            <person name="Humphrey S."/>
            <person name="Allen H.K."/>
        </authorList>
    </citation>
    <scope>NUCLEOTIDE SEQUENCE [LARGE SCALE GENOMIC DNA]</scope>
    <source>
        <strain evidence="9">BB10</strain>
    </source>
</reference>